<dbReference type="PANTHER" id="PTHR31970:SF9">
    <property type="entry name" value="MOLYBDATE TRANSPORTER 2"/>
    <property type="match status" value="1"/>
</dbReference>
<feature type="transmembrane region" description="Helical" evidence="1">
    <location>
        <begin position="115"/>
        <end position="133"/>
    </location>
</feature>
<keyword evidence="1" id="KW-1133">Transmembrane helix</keyword>
<dbReference type="RefSeq" id="WP_092694056.1">
    <property type="nucleotide sequence ID" value="NZ_FNBK01000013.1"/>
</dbReference>
<name>A0A1G7QQU6_9EURY</name>
<feature type="transmembrane region" description="Helical" evidence="1">
    <location>
        <begin position="169"/>
        <end position="190"/>
    </location>
</feature>
<dbReference type="AlphaFoldDB" id="A0A1G7QQU6"/>
<reference evidence="3" key="1">
    <citation type="submission" date="2016-10" db="EMBL/GenBank/DDBJ databases">
        <authorList>
            <person name="Varghese N."/>
            <person name="Submissions S."/>
        </authorList>
    </citation>
    <scope>NUCLEOTIDE SEQUENCE [LARGE SCALE GENOMIC DNA]</scope>
    <source>
        <strain evidence="3">IBRC-M 10760</strain>
    </source>
</reference>
<dbReference type="STRING" id="660518.SAMN05216218_11358"/>
<evidence type="ECO:0000256" key="1">
    <source>
        <dbReference type="SAM" id="Phobius"/>
    </source>
</evidence>
<feature type="transmembrane region" description="Helical" evidence="1">
    <location>
        <begin position="30"/>
        <end position="55"/>
    </location>
</feature>
<evidence type="ECO:0000313" key="3">
    <source>
        <dbReference type="Proteomes" id="UP000199076"/>
    </source>
</evidence>
<dbReference type="Pfam" id="PF16983">
    <property type="entry name" value="MFS_MOT1"/>
    <property type="match status" value="2"/>
</dbReference>
<feature type="transmembrane region" description="Helical" evidence="1">
    <location>
        <begin position="281"/>
        <end position="300"/>
    </location>
</feature>
<organism evidence="2 3">
    <name type="scientific">Halorientalis regularis</name>
    <dbReference type="NCBI Taxonomy" id="660518"/>
    <lineage>
        <taxon>Archaea</taxon>
        <taxon>Methanobacteriati</taxon>
        <taxon>Methanobacteriota</taxon>
        <taxon>Stenosarchaea group</taxon>
        <taxon>Halobacteria</taxon>
        <taxon>Halobacteriales</taxon>
        <taxon>Haloarculaceae</taxon>
        <taxon>Halorientalis</taxon>
    </lineage>
</organism>
<accession>A0A1G7QQU6</accession>
<keyword evidence="3" id="KW-1185">Reference proteome</keyword>
<gene>
    <name evidence="2" type="ORF">SAMN05216218_11358</name>
</gene>
<dbReference type="PANTHER" id="PTHR31970">
    <property type="match status" value="1"/>
</dbReference>
<feature type="transmembrane region" description="Helical" evidence="1">
    <location>
        <begin position="242"/>
        <end position="261"/>
    </location>
</feature>
<feature type="transmembrane region" description="Helical" evidence="1">
    <location>
        <begin position="145"/>
        <end position="162"/>
    </location>
</feature>
<dbReference type="Proteomes" id="UP000199076">
    <property type="component" value="Unassembled WGS sequence"/>
</dbReference>
<evidence type="ECO:0000313" key="2">
    <source>
        <dbReference type="EMBL" id="SDG00862.1"/>
    </source>
</evidence>
<proteinExistence type="predicted"/>
<dbReference type="InterPro" id="IPR031563">
    <property type="entry name" value="MOT1/MOT2"/>
</dbReference>
<dbReference type="GO" id="GO:0015098">
    <property type="term" value="F:molybdate ion transmembrane transporter activity"/>
    <property type="evidence" value="ECO:0007669"/>
    <property type="project" value="InterPro"/>
</dbReference>
<feature type="transmembrane region" description="Helical" evidence="1">
    <location>
        <begin position="75"/>
        <end position="103"/>
    </location>
</feature>
<keyword evidence="1" id="KW-0812">Transmembrane</keyword>
<dbReference type="OrthoDB" id="117479at2157"/>
<keyword evidence="1" id="KW-0472">Membrane</keyword>
<dbReference type="EMBL" id="FNBK01000013">
    <property type="protein sequence ID" value="SDG00862.1"/>
    <property type="molecule type" value="Genomic_DNA"/>
</dbReference>
<protein>
    <submittedName>
        <fullName evidence="2">Molybdate transporter of MFS superfamily protein</fullName>
    </submittedName>
</protein>
<sequence>MAVSTVERVEERLPVAVGDLTGALGDSVTVLPLVVALGALTPASLAHVLVGFGVFQIVWGLRYGLPLSVEPMKALAGLAIAGALTYGELVAAGLLAGGVLLVVGATGTLSRLQTVVGRPVIRGVQFAVALLLAQAGLDLALGDPAVAAAGAALAGVVAVAGYRRAAALVVLAAGTVWTAVAAGVPAPALPAASLFPTGGPALTVGALEGTMAQLAMTVGNAAVATSLLCADLFDRDVSPDRLARSMGGMSLAAVPLGGLPMCHGSGGLAGKYAFGARSGTANVVLGVLYLAGALVAGLWLSFPMALLGTLLGVVAVQLGRVALDTDHLPLVGAIGLLAVATNVGVAFLAGLGYWLARERWLA</sequence>
<feature type="transmembrane region" description="Helical" evidence="1">
    <location>
        <begin position="329"/>
        <end position="356"/>
    </location>
</feature>